<dbReference type="RefSeq" id="WP_210811131.1">
    <property type="nucleotide sequence ID" value="NZ_JAGQDG010000008.1"/>
</dbReference>
<accession>A0ABS5E2A9</accession>
<dbReference type="Gene3D" id="1.10.260.40">
    <property type="entry name" value="lambda repressor-like DNA-binding domains"/>
    <property type="match status" value="1"/>
</dbReference>
<dbReference type="CDD" id="cd00093">
    <property type="entry name" value="HTH_XRE"/>
    <property type="match status" value="1"/>
</dbReference>
<evidence type="ECO:0000259" key="2">
    <source>
        <dbReference type="PROSITE" id="PS50943"/>
    </source>
</evidence>
<dbReference type="InterPro" id="IPR001387">
    <property type="entry name" value="Cro/C1-type_HTH"/>
</dbReference>
<dbReference type="SUPFAM" id="SSF47413">
    <property type="entry name" value="lambda repressor-like DNA-binding domains"/>
    <property type="match status" value="1"/>
</dbReference>
<sequence>MRASGNPLFVQALAAEIKARRNEAGLTQEDLAGASELDRPYITLMEAGRKQPTVSVLWRIGQGLNVPASVLLAGAERRYAATAVAPAQSNDDPI</sequence>
<feature type="domain" description="HTH cro/C1-type" evidence="2">
    <location>
        <begin position="17"/>
        <end position="71"/>
    </location>
</feature>
<evidence type="ECO:0000313" key="4">
    <source>
        <dbReference type="Proteomes" id="UP000672097"/>
    </source>
</evidence>
<evidence type="ECO:0000313" key="3">
    <source>
        <dbReference type="EMBL" id="MBQ0937556.1"/>
    </source>
</evidence>
<dbReference type="InterPro" id="IPR010982">
    <property type="entry name" value="Lambda_DNA-bd_dom_sf"/>
</dbReference>
<protein>
    <submittedName>
        <fullName evidence="3">Helix-turn-helix transcriptional regulator</fullName>
    </submittedName>
</protein>
<dbReference type="PANTHER" id="PTHR46797:SF1">
    <property type="entry name" value="METHYLPHOSPHONATE SYNTHASE"/>
    <property type="match status" value="1"/>
</dbReference>
<comment type="caution">
    <text evidence="3">The sequence shown here is derived from an EMBL/GenBank/DDBJ whole genome shotgun (WGS) entry which is preliminary data.</text>
</comment>
<dbReference type="EMBL" id="JAGQDG010000008">
    <property type="protein sequence ID" value="MBQ0937556.1"/>
    <property type="molecule type" value="Genomic_DNA"/>
</dbReference>
<dbReference type="PANTHER" id="PTHR46797">
    <property type="entry name" value="HTH-TYPE TRANSCRIPTIONAL REGULATOR"/>
    <property type="match status" value="1"/>
</dbReference>
<organism evidence="3 4">
    <name type="scientific">Ideonella paludis</name>
    <dbReference type="NCBI Taxonomy" id="1233411"/>
    <lineage>
        <taxon>Bacteria</taxon>
        <taxon>Pseudomonadati</taxon>
        <taxon>Pseudomonadota</taxon>
        <taxon>Betaproteobacteria</taxon>
        <taxon>Burkholderiales</taxon>
        <taxon>Sphaerotilaceae</taxon>
        <taxon>Ideonella</taxon>
    </lineage>
</organism>
<reference evidence="3 4" key="1">
    <citation type="submission" date="2021-04" db="EMBL/GenBank/DDBJ databases">
        <title>The genome sequence of type strain Ideonella paludis KCTC 32238.</title>
        <authorList>
            <person name="Liu Y."/>
        </authorList>
    </citation>
    <scope>NUCLEOTIDE SEQUENCE [LARGE SCALE GENOMIC DNA]</scope>
    <source>
        <strain evidence="3 4">KCTC 32238</strain>
    </source>
</reference>
<keyword evidence="1" id="KW-0238">DNA-binding</keyword>
<dbReference type="InterPro" id="IPR050807">
    <property type="entry name" value="TransReg_Diox_bact_type"/>
</dbReference>
<dbReference type="PROSITE" id="PS50943">
    <property type="entry name" value="HTH_CROC1"/>
    <property type="match status" value="1"/>
</dbReference>
<dbReference type="Proteomes" id="UP000672097">
    <property type="component" value="Unassembled WGS sequence"/>
</dbReference>
<dbReference type="SMART" id="SM00530">
    <property type="entry name" value="HTH_XRE"/>
    <property type="match status" value="1"/>
</dbReference>
<gene>
    <name evidence="3" type="ORF">KAK11_19685</name>
</gene>
<proteinExistence type="predicted"/>
<dbReference type="Pfam" id="PF01381">
    <property type="entry name" value="HTH_3"/>
    <property type="match status" value="1"/>
</dbReference>
<keyword evidence="4" id="KW-1185">Reference proteome</keyword>
<name>A0ABS5E2A9_9BURK</name>
<evidence type="ECO:0000256" key="1">
    <source>
        <dbReference type="ARBA" id="ARBA00023125"/>
    </source>
</evidence>